<dbReference type="CDD" id="cd00082">
    <property type="entry name" value="HisKA"/>
    <property type="match status" value="1"/>
</dbReference>
<evidence type="ECO:0000256" key="3">
    <source>
        <dbReference type="ARBA" id="ARBA00004236"/>
    </source>
</evidence>
<keyword evidence="9" id="KW-0547">Nucleotide-binding</keyword>
<keyword evidence="5" id="KW-1003">Cell membrane</keyword>
<keyword evidence="14 15" id="KW-0472">Membrane</keyword>
<evidence type="ECO:0000256" key="13">
    <source>
        <dbReference type="ARBA" id="ARBA00023012"/>
    </source>
</evidence>
<evidence type="ECO:0000256" key="8">
    <source>
        <dbReference type="ARBA" id="ARBA00022692"/>
    </source>
</evidence>
<dbReference type="SMART" id="SM00387">
    <property type="entry name" value="HATPase_c"/>
    <property type="match status" value="1"/>
</dbReference>
<feature type="transmembrane region" description="Helical" evidence="15">
    <location>
        <begin position="6"/>
        <end position="24"/>
    </location>
</feature>
<dbReference type="InterPro" id="IPR005467">
    <property type="entry name" value="His_kinase_dom"/>
</dbReference>
<dbReference type="InterPro" id="IPR004358">
    <property type="entry name" value="Sig_transdc_His_kin-like_C"/>
</dbReference>
<dbReference type="AlphaFoldDB" id="A0AA91VFB9"/>
<dbReference type="InterPro" id="IPR036097">
    <property type="entry name" value="HisK_dim/P_sf"/>
</dbReference>
<accession>A0AA91VFB9</accession>
<keyword evidence="11" id="KW-0067">ATP-binding</keyword>
<dbReference type="InterPro" id="IPR003594">
    <property type="entry name" value="HATPase_dom"/>
</dbReference>
<comment type="caution">
    <text evidence="17">The sequence shown here is derived from an EMBL/GenBank/DDBJ whole genome shotgun (WGS) entry which is preliminary data.</text>
</comment>
<evidence type="ECO:0000256" key="10">
    <source>
        <dbReference type="ARBA" id="ARBA00022777"/>
    </source>
</evidence>
<organism evidence="17 18">
    <name type="scientific">Bacillus pseudomycoides</name>
    <dbReference type="NCBI Taxonomy" id="64104"/>
    <lineage>
        <taxon>Bacteria</taxon>
        <taxon>Bacillati</taxon>
        <taxon>Bacillota</taxon>
        <taxon>Bacilli</taxon>
        <taxon>Bacillales</taxon>
        <taxon>Bacillaceae</taxon>
        <taxon>Bacillus</taxon>
        <taxon>Bacillus cereus group</taxon>
    </lineage>
</organism>
<dbReference type="PANTHER" id="PTHR45528">
    <property type="entry name" value="SENSOR HISTIDINE KINASE CPXA"/>
    <property type="match status" value="1"/>
</dbReference>
<evidence type="ECO:0000256" key="12">
    <source>
        <dbReference type="ARBA" id="ARBA00022989"/>
    </source>
</evidence>
<evidence type="ECO:0000259" key="16">
    <source>
        <dbReference type="PROSITE" id="PS50109"/>
    </source>
</evidence>
<evidence type="ECO:0000256" key="1">
    <source>
        <dbReference type="ARBA" id="ARBA00000085"/>
    </source>
</evidence>
<evidence type="ECO:0000256" key="7">
    <source>
        <dbReference type="ARBA" id="ARBA00022679"/>
    </source>
</evidence>
<dbReference type="Proteomes" id="UP000221020">
    <property type="component" value="Unassembled WGS sequence"/>
</dbReference>
<dbReference type="RefSeq" id="WP_097895865.1">
    <property type="nucleotide sequence ID" value="NZ_NVOR01000010.1"/>
</dbReference>
<evidence type="ECO:0000256" key="9">
    <source>
        <dbReference type="ARBA" id="ARBA00022741"/>
    </source>
</evidence>
<dbReference type="PRINTS" id="PR00344">
    <property type="entry name" value="BCTRLSENSOR"/>
</dbReference>
<keyword evidence="10 17" id="KW-0418">Kinase</keyword>
<dbReference type="Pfam" id="PF02518">
    <property type="entry name" value="HATPase_c"/>
    <property type="match status" value="1"/>
</dbReference>
<dbReference type="GO" id="GO:0000155">
    <property type="term" value="F:phosphorelay sensor kinase activity"/>
    <property type="evidence" value="ECO:0007669"/>
    <property type="project" value="InterPro"/>
</dbReference>
<comment type="catalytic activity">
    <reaction evidence="1">
        <text>ATP + protein L-histidine = ADP + protein N-phospho-L-histidine.</text>
        <dbReference type="EC" id="2.7.13.3"/>
    </reaction>
</comment>
<protein>
    <recommendedName>
        <fullName evidence="4">histidine kinase</fullName>
        <ecNumber evidence="4">2.7.13.3</ecNumber>
    </recommendedName>
</protein>
<dbReference type="SUPFAM" id="SSF47384">
    <property type="entry name" value="Homodimeric domain of signal transducing histidine kinase"/>
    <property type="match status" value="1"/>
</dbReference>
<evidence type="ECO:0000256" key="11">
    <source>
        <dbReference type="ARBA" id="ARBA00022840"/>
    </source>
</evidence>
<evidence type="ECO:0000256" key="14">
    <source>
        <dbReference type="ARBA" id="ARBA00023136"/>
    </source>
</evidence>
<evidence type="ECO:0000256" key="5">
    <source>
        <dbReference type="ARBA" id="ARBA00022475"/>
    </source>
</evidence>
<dbReference type="InterPro" id="IPR036890">
    <property type="entry name" value="HATPase_C_sf"/>
</dbReference>
<comment type="subcellular location">
    <subcellularLocation>
        <location evidence="3">Cell membrane</location>
    </subcellularLocation>
    <subcellularLocation>
        <location evidence="2">Membrane</location>
        <topology evidence="2">Multi-pass membrane protein</topology>
    </subcellularLocation>
</comment>
<proteinExistence type="predicted"/>
<dbReference type="Gene3D" id="3.30.565.10">
    <property type="entry name" value="Histidine kinase-like ATPase, C-terminal domain"/>
    <property type="match status" value="1"/>
</dbReference>
<evidence type="ECO:0000313" key="17">
    <source>
        <dbReference type="EMBL" id="PED83961.1"/>
    </source>
</evidence>
<dbReference type="InterPro" id="IPR003661">
    <property type="entry name" value="HisK_dim/P_dom"/>
</dbReference>
<feature type="domain" description="Histidine kinase" evidence="16">
    <location>
        <begin position="91"/>
        <end position="310"/>
    </location>
</feature>
<keyword evidence="6" id="KW-0597">Phosphoprotein</keyword>
<sequence length="313" mass="36078">MGVLIIPMILIIIIVAFLYYIYIVNTSIDKLIKSLDCAIDGNYNVRFFTLPFTQKKIVELAITLNEFMQEIQKISERRSYLESTRKQMIANMSHDLRTPLTSILGYLEVVKSDSTLKDNEKEKYIDIISIKALKLHQLIHDFFELSRIDSNDLSFNMEKINLKEKVEESLIVFYQEFVEEGIEVKVDLPSHPVYIKGDSVSIDRILYNLISNAIKYGKDGNLVGVCLTEKKQQVILQIWDSGQGIMPNDIPKLFERLYTSETSRNSKQFKGSGLGLTITKKLVKKHGGTIKVSSIPRRKTTFSIYFPNWNIYK</sequence>
<dbReference type="FunFam" id="1.10.287.130:FF:000008">
    <property type="entry name" value="Two-component sensor histidine kinase"/>
    <property type="match status" value="1"/>
</dbReference>
<evidence type="ECO:0000256" key="15">
    <source>
        <dbReference type="SAM" id="Phobius"/>
    </source>
</evidence>
<dbReference type="SMART" id="SM00388">
    <property type="entry name" value="HisKA"/>
    <property type="match status" value="1"/>
</dbReference>
<evidence type="ECO:0000313" key="18">
    <source>
        <dbReference type="Proteomes" id="UP000221020"/>
    </source>
</evidence>
<name>A0AA91VFB9_9BACI</name>
<gene>
    <name evidence="17" type="ORF">CON65_03520</name>
</gene>
<reference evidence="17 18" key="1">
    <citation type="submission" date="2017-09" db="EMBL/GenBank/DDBJ databases">
        <title>Large-scale bioinformatics analysis of Bacillus genomes uncovers conserved roles of natural products in bacterial physiology.</title>
        <authorList>
            <consortium name="Agbiome Team Llc"/>
            <person name="Bleich R.M."/>
            <person name="Grubbs K.J."/>
            <person name="Santa Maria K.C."/>
            <person name="Allen S.E."/>
            <person name="Farag S."/>
            <person name="Shank E.A."/>
            <person name="Bowers A."/>
        </authorList>
    </citation>
    <scope>NUCLEOTIDE SEQUENCE [LARGE SCALE GENOMIC DNA]</scope>
    <source>
        <strain evidence="17 18">AFS092012</strain>
    </source>
</reference>
<dbReference type="FunFam" id="3.30.565.10:FF:000013">
    <property type="entry name" value="Two-component sensor histidine kinase"/>
    <property type="match status" value="1"/>
</dbReference>
<keyword evidence="13" id="KW-0902">Two-component regulatory system</keyword>
<keyword evidence="12 15" id="KW-1133">Transmembrane helix</keyword>
<dbReference type="SUPFAM" id="SSF55874">
    <property type="entry name" value="ATPase domain of HSP90 chaperone/DNA topoisomerase II/histidine kinase"/>
    <property type="match status" value="1"/>
</dbReference>
<keyword evidence="8 15" id="KW-0812">Transmembrane</keyword>
<dbReference type="GO" id="GO:0005524">
    <property type="term" value="F:ATP binding"/>
    <property type="evidence" value="ECO:0007669"/>
    <property type="project" value="UniProtKB-KW"/>
</dbReference>
<dbReference type="PANTHER" id="PTHR45528:SF8">
    <property type="entry name" value="HISTIDINE KINASE"/>
    <property type="match status" value="1"/>
</dbReference>
<evidence type="ECO:0000256" key="4">
    <source>
        <dbReference type="ARBA" id="ARBA00012438"/>
    </source>
</evidence>
<dbReference type="EMBL" id="NVOR01000010">
    <property type="protein sequence ID" value="PED83961.1"/>
    <property type="molecule type" value="Genomic_DNA"/>
</dbReference>
<dbReference type="Gene3D" id="1.10.287.130">
    <property type="match status" value="1"/>
</dbReference>
<dbReference type="InterPro" id="IPR050398">
    <property type="entry name" value="HssS/ArlS-like"/>
</dbReference>
<evidence type="ECO:0000256" key="6">
    <source>
        <dbReference type="ARBA" id="ARBA00022553"/>
    </source>
</evidence>
<dbReference type="GO" id="GO:0005886">
    <property type="term" value="C:plasma membrane"/>
    <property type="evidence" value="ECO:0007669"/>
    <property type="project" value="UniProtKB-SubCell"/>
</dbReference>
<dbReference type="PROSITE" id="PS50109">
    <property type="entry name" value="HIS_KIN"/>
    <property type="match status" value="1"/>
</dbReference>
<keyword evidence="7" id="KW-0808">Transferase</keyword>
<evidence type="ECO:0000256" key="2">
    <source>
        <dbReference type="ARBA" id="ARBA00004141"/>
    </source>
</evidence>
<dbReference type="EC" id="2.7.13.3" evidence="4"/>
<dbReference type="Pfam" id="PF00512">
    <property type="entry name" value="HisKA"/>
    <property type="match status" value="1"/>
</dbReference>